<keyword evidence="4" id="KW-1185">Reference proteome</keyword>
<sequence length="514" mass="55203">MNEASRPAANQEGGLVAAILRHGLEHPDAPALTCNGETMSRAELRSAVLAAAGAIAQHCDGAVGRIAVLGTAGLGLTAAYLGIIAAGGCAVPLPASAHREALAGMLKDCDPALIFVQDGYGDLLPADLAARIVQLEAPPAGGVPQNFLAGTEPFSAPVVPLPEAPFNIIYSSGTTGRAKGIVHAHAMRYRQAARTLFGLGPESTMLLATPLYSNTTLMPLLSALFHASHVVLMPKFDAEAYLALAEQYRATHTMLVPVQYQRILAAEGFGRRDLSSFKVKQCTGAPLPAAAKRAIIEQWPGDFFEVYGLTEGGCTCILDAARHPEKAHTVGKPAAGNIIRIIDDDGKDVAPGERGEVVGRSAMMMSGYFRNEEANRAFYWRDTEGRLFHRTGDIGMFDEDGFLVLLDRKKDMIISGGFNIYASDLEEKLLAHPDVIEAAVIAVPSEKWGETPFGFVAVKPDARIEPEALRDWVNARLGRMQKISAVEFRETLPRNSGGKVLKQELRQPFWEKTA</sequence>
<dbReference type="InterPro" id="IPR000873">
    <property type="entry name" value="AMP-dep_synth/lig_dom"/>
</dbReference>
<feature type="domain" description="AMP-binding enzyme C-terminal" evidence="2">
    <location>
        <begin position="425"/>
        <end position="499"/>
    </location>
</feature>
<reference evidence="3 4" key="1">
    <citation type="submission" date="2019-05" db="EMBL/GenBank/DDBJ databases">
        <authorList>
            <person name="Lee S.D."/>
        </authorList>
    </citation>
    <scope>NUCLEOTIDE SEQUENCE [LARGE SCALE GENOMIC DNA]</scope>
    <source>
        <strain evidence="3 4">GH2-6</strain>
    </source>
</reference>
<accession>A0A5C4JTB7</accession>
<proteinExistence type="predicted"/>
<dbReference type="GO" id="GO:0016405">
    <property type="term" value="F:CoA-ligase activity"/>
    <property type="evidence" value="ECO:0007669"/>
    <property type="project" value="TreeGrafter"/>
</dbReference>
<dbReference type="Proteomes" id="UP000307874">
    <property type="component" value="Unassembled WGS sequence"/>
</dbReference>
<dbReference type="InterPro" id="IPR045851">
    <property type="entry name" value="AMP-bd_C_sf"/>
</dbReference>
<name>A0A5C4JTB7_9HYPH</name>
<feature type="domain" description="AMP-dependent synthetase/ligase" evidence="1">
    <location>
        <begin position="25"/>
        <end position="369"/>
    </location>
</feature>
<protein>
    <submittedName>
        <fullName evidence="3">Acyl--CoA ligase</fullName>
    </submittedName>
</protein>
<evidence type="ECO:0000259" key="1">
    <source>
        <dbReference type="Pfam" id="PF00501"/>
    </source>
</evidence>
<evidence type="ECO:0000313" key="3">
    <source>
        <dbReference type="EMBL" id="TNB48444.1"/>
    </source>
</evidence>
<evidence type="ECO:0000259" key="2">
    <source>
        <dbReference type="Pfam" id="PF13193"/>
    </source>
</evidence>
<dbReference type="InterPro" id="IPR020845">
    <property type="entry name" value="AMP-binding_CS"/>
</dbReference>
<dbReference type="InterPro" id="IPR042099">
    <property type="entry name" value="ANL_N_sf"/>
</dbReference>
<dbReference type="Gene3D" id="3.30.300.30">
    <property type="match status" value="1"/>
</dbReference>
<dbReference type="OrthoDB" id="9803968at2"/>
<reference evidence="3 4" key="2">
    <citation type="submission" date="2019-06" db="EMBL/GenBank/DDBJ databases">
        <title>Martelella lutilitoris sp. nov., isolated from a tidal mudflat.</title>
        <authorList>
            <person name="Kim Y.-J."/>
        </authorList>
    </citation>
    <scope>NUCLEOTIDE SEQUENCE [LARGE SCALE GENOMIC DNA]</scope>
    <source>
        <strain evidence="3 4">GH2-6</strain>
    </source>
</reference>
<dbReference type="RefSeq" id="WP_138748143.1">
    <property type="nucleotide sequence ID" value="NZ_VCLB01000004.1"/>
</dbReference>
<organism evidence="3 4">
    <name type="scientific">Martelella lutilitoris</name>
    <dbReference type="NCBI Taxonomy" id="2583532"/>
    <lineage>
        <taxon>Bacteria</taxon>
        <taxon>Pseudomonadati</taxon>
        <taxon>Pseudomonadota</taxon>
        <taxon>Alphaproteobacteria</taxon>
        <taxon>Hyphomicrobiales</taxon>
        <taxon>Aurantimonadaceae</taxon>
        <taxon>Martelella</taxon>
    </lineage>
</organism>
<dbReference type="Gene3D" id="3.40.50.12780">
    <property type="entry name" value="N-terminal domain of ligase-like"/>
    <property type="match status" value="1"/>
</dbReference>
<dbReference type="PANTHER" id="PTHR24096">
    <property type="entry name" value="LONG-CHAIN-FATTY-ACID--COA LIGASE"/>
    <property type="match status" value="1"/>
</dbReference>
<dbReference type="EMBL" id="VCLB01000004">
    <property type="protein sequence ID" value="TNB48444.1"/>
    <property type="molecule type" value="Genomic_DNA"/>
</dbReference>
<keyword evidence="3" id="KW-0436">Ligase</keyword>
<dbReference type="AlphaFoldDB" id="A0A5C4JTB7"/>
<dbReference type="Pfam" id="PF13193">
    <property type="entry name" value="AMP-binding_C"/>
    <property type="match status" value="1"/>
</dbReference>
<comment type="caution">
    <text evidence="3">The sequence shown here is derived from an EMBL/GenBank/DDBJ whole genome shotgun (WGS) entry which is preliminary data.</text>
</comment>
<dbReference type="PROSITE" id="PS00455">
    <property type="entry name" value="AMP_BINDING"/>
    <property type="match status" value="1"/>
</dbReference>
<gene>
    <name evidence="3" type="ORF">FF124_08965</name>
</gene>
<evidence type="ECO:0000313" key="4">
    <source>
        <dbReference type="Proteomes" id="UP000307874"/>
    </source>
</evidence>
<dbReference type="SUPFAM" id="SSF56801">
    <property type="entry name" value="Acetyl-CoA synthetase-like"/>
    <property type="match status" value="1"/>
</dbReference>
<dbReference type="Pfam" id="PF00501">
    <property type="entry name" value="AMP-binding"/>
    <property type="match status" value="1"/>
</dbReference>
<dbReference type="InterPro" id="IPR025110">
    <property type="entry name" value="AMP-bd_C"/>
</dbReference>